<accession>A0A3P8VH82</accession>
<evidence type="ECO:0000259" key="15">
    <source>
        <dbReference type="Pfam" id="PF07885"/>
    </source>
</evidence>
<evidence type="ECO:0000256" key="5">
    <source>
        <dbReference type="ARBA" id="ARBA00022692"/>
    </source>
</evidence>
<dbReference type="Ensembl" id="ENSCSET00000011951.1">
    <property type="protein sequence ID" value="ENSCSEP00000011810.1"/>
    <property type="gene ID" value="ENSCSEG00000007608.1"/>
</dbReference>
<dbReference type="InterPro" id="IPR013099">
    <property type="entry name" value="K_chnl_dom"/>
</dbReference>
<feature type="domain" description="Potassium channel" evidence="15">
    <location>
        <begin position="171"/>
        <end position="246"/>
    </location>
</feature>
<evidence type="ECO:0000256" key="13">
    <source>
        <dbReference type="SAM" id="MobiDB-lite"/>
    </source>
</evidence>
<evidence type="ECO:0000256" key="14">
    <source>
        <dbReference type="SAM" id="Phobius"/>
    </source>
</evidence>
<keyword evidence="3 12" id="KW-0813">Transport</keyword>
<dbReference type="GO" id="GO:0015271">
    <property type="term" value="F:outward rectifier potassium channel activity"/>
    <property type="evidence" value="ECO:0007669"/>
    <property type="project" value="TreeGrafter"/>
</dbReference>
<comment type="subcellular location">
    <subcellularLocation>
        <location evidence="1">Membrane</location>
        <topology evidence="1">Multi-pass membrane protein</topology>
    </subcellularLocation>
</comment>
<comment type="similarity">
    <text evidence="2 12">Belongs to the two pore domain potassium channel (TC 1.A.1.8) family.</text>
</comment>
<dbReference type="SUPFAM" id="SSF81324">
    <property type="entry name" value="Voltage-gated potassium channels"/>
    <property type="match status" value="2"/>
</dbReference>
<keyword evidence="9 12" id="KW-0406">Ion transport</keyword>
<dbReference type="PRINTS" id="PR01095">
    <property type="entry name" value="TASKCHANNEL"/>
</dbReference>
<evidence type="ECO:0000256" key="7">
    <source>
        <dbReference type="ARBA" id="ARBA00022958"/>
    </source>
</evidence>
<proteinExistence type="inferred from homology"/>
<dbReference type="Pfam" id="PF07885">
    <property type="entry name" value="Ion_trans_2"/>
    <property type="match status" value="2"/>
</dbReference>
<dbReference type="GO" id="GO:0005886">
    <property type="term" value="C:plasma membrane"/>
    <property type="evidence" value="ECO:0007669"/>
    <property type="project" value="TreeGrafter"/>
</dbReference>
<keyword evidence="17" id="KW-1185">Reference proteome</keyword>
<feature type="transmembrane region" description="Helical" evidence="14">
    <location>
        <begin position="158"/>
        <end position="182"/>
    </location>
</feature>
<keyword evidence="8 14" id="KW-1133">Transmembrane helix</keyword>
<dbReference type="InParanoid" id="A0A3P8VH82"/>
<reference evidence="16" key="2">
    <citation type="submission" date="2025-08" db="UniProtKB">
        <authorList>
            <consortium name="Ensembl"/>
        </authorList>
    </citation>
    <scope>IDENTIFICATION</scope>
</reference>
<name>A0A3P8VH82_CYNSE</name>
<dbReference type="GO" id="GO:0030322">
    <property type="term" value="P:stabilization of membrane potential"/>
    <property type="evidence" value="ECO:0007669"/>
    <property type="project" value="TreeGrafter"/>
</dbReference>
<dbReference type="PRINTS" id="PR01333">
    <property type="entry name" value="2POREKCHANEL"/>
</dbReference>
<evidence type="ECO:0000256" key="9">
    <source>
        <dbReference type="ARBA" id="ARBA00023065"/>
    </source>
</evidence>
<feature type="compositionally biased region" description="Basic and acidic residues" evidence="13">
    <location>
        <begin position="423"/>
        <end position="435"/>
    </location>
</feature>
<feature type="transmembrane region" description="Helical" evidence="14">
    <location>
        <begin position="194"/>
        <end position="217"/>
    </location>
</feature>
<dbReference type="FunFam" id="1.10.287.70:FF:000077">
    <property type="entry name" value="Potassium channel subfamily K member 5"/>
    <property type="match status" value="1"/>
</dbReference>
<keyword evidence="4" id="KW-0633">Potassium transport</keyword>
<protein>
    <submittedName>
        <fullName evidence="16">Potassium channel, subfamily K, member 5b</fullName>
    </submittedName>
</protein>
<keyword evidence="10 14" id="KW-0472">Membrane</keyword>
<organism evidence="16 17">
    <name type="scientific">Cynoglossus semilaevis</name>
    <name type="common">Tongue sole</name>
    <dbReference type="NCBI Taxonomy" id="244447"/>
    <lineage>
        <taxon>Eukaryota</taxon>
        <taxon>Metazoa</taxon>
        <taxon>Chordata</taxon>
        <taxon>Craniata</taxon>
        <taxon>Vertebrata</taxon>
        <taxon>Euteleostomi</taxon>
        <taxon>Actinopterygii</taxon>
        <taxon>Neopterygii</taxon>
        <taxon>Teleostei</taxon>
        <taxon>Neoteleostei</taxon>
        <taxon>Acanthomorphata</taxon>
        <taxon>Carangaria</taxon>
        <taxon>Pleuronectiformes</taxon>
        <taxon>Pleuronectoidei</taxon>
        <taxon>Cynoglossidae</taxon>
        <taxon>Cynoglossinae</taxon>
        <taxon>Cynoglossus</taxon>
    </lineage>
</organism>
<evidence type="ECO:0000256" key="8">
    <source>
        <dbReference type="ARBA" id="ARBA00022989"/>
    </source>
</evidence>
<dbReference type="Proteomes" id="UP000265120">
    <property type="component" value="Chromosome 13"/>
</dbReference>
<dbReference type="STRING" id="244447.ENSCSEP00000011810"/>
<dbReference type="InterPro" id="IPR003092">
    <property type="entry name" value="2pore_dom_K_chnl_TASK"/>
</dbReference>
<feature type="domain" description="Potassium channel" evidence="15">
    <location>
        <begin position="77"/>
        <end position="137"/>
    </location>
</feature>
<keyword evidence="11 12" id="KW-0407">Ion channel</keyword>
<reference evidence="16" key="3">
    <citation type="submission" date="2025-09" db="UniProtKB">
        <authorList>
            <consortium name="Ensembl"/>
        </authorList>
    </citation>
    <scope>IDENTIFICATION</scope>
</reference>
<evidence type="ECO:0000313" key="16">
    <source>
        <dbReference type="Ensembl" id="ENSCSEP00000011810.1"/>
    </source>
</evidence>
<dbReference type="GeneID" id="103388493"/>
<keyword evidence="5 12" id="KW-0812">Transmembrane</keyword>
<evidence type="ECO:0000256" key="1">
    <source>
        <dbReference type="ARBA" id="ARBA00004141"/>
    </source>
</evidence>
<dbReference type="AlphaFoldDB" id="A0A3P8VH82"/>
<evidence type="ECO:0000256" key="6">
    <source>
        <dbReference type="ARBA" id="ARBA00022826"/>
    </source>
</evidence>
<dbReference type="RefSeq" id="XP_008321723.1">
    <property type="nucleotide sequence ID" value="XM_008323501.2"/>
</dbReference>
<feature type="transmembrane region" description="Helical" evidence="14">
    <location>
        <begin position="229"/>
        <end position="250"/>
    </location>
</feature>
<dbReference type="PANTHER" id="PTHR11003:SF295">
    <property type="entry name" value="POTASSIUM CHANNEL SUBFAMILY K MEMBER 5"/>
    <property type="match status" value="1"/>
</dbReference>
<sequence>MADKGPLLTSCVIFYLSIGAAIFQILEEPNYMSARDKYILQKEQILKKFSCLTKSDLDQILEIVSEAAGQGVAITGDKHRESWDWANSVIFASTIVTTIGYGNVAPKTKTGRVFCILYGLCGIPLCLVWISELGSFFGDRAKRLSQVLIRKNVSVKKVQFICTALFLLWGLFVHLVIPPFVFMSVEGWSYLEGIYFSFITLTTVGFGDYVAGVNPNIEYPRLYRVIAELWMYMGLAWLSLFFSWNVHMVVEATKVLKKRRHRHRYPHEEKPLNEEKKEQVNIKQSVIDIFKFLSEQDNDNYNTIIKEIGIKAKHKKQEEKINRSKSCNDLHIQMLDHSPGDKHLKVGELFRNPKDDMGRNKKCALEKSSSHPDLSLCIRTEPVDNKNSENVGIIITVTTSDAAEGQSVQHPDGGETRFTISKVPEDLTTDKDEMG</sequence>
<dbReference type="InterPro" id="IPR003280">
    <property type="entry name" value="2pore_dom_K_chnl"/>
</dbReference>
<dbReference type="GeneTree" id="ENSGT00940000156775"/>
<dbReference type="PANTHER" id="PTHR11003">
    <property type="entry name" value="POTASSIUM CHANNEL, SUBFAMILY K"/>
    <property type="match status" value="1"/>
</dbReference>
<keyword evidence="6" id="KW-0631">Potassium channel</keyword>
<evidence type="ECO:0000256" key="3">
    <source>
        <dbReference type="ARBA" id="ARBA00022448"/>
    </source>
</evidence>
<feature type="transmembrane region" description="Helical" evidence="14">
    <location>
        <begin position="7"/>
        <end position="26"/>
    </location>
</feature>
<evidence type="ECO:0000256" key="2">
    <source>
        <dbReference type="ARBA" id="ARBA00006666"/>
    </source>
</evidence>
<feature type="region of interest" description="Disordered" evidence="13">
    <location>
        <begin position="403"/>
        <end position="435"/>
    </location>
</feature>
<evidence type="ECO:0000313" key="17">
    <source>
        <dbReference type="Proteomes" id="UP000265120"/>
    </source>
</evidence>
<reference evidence="16 17" key="1">
    <citation type="journal article" date="2014" name="Nat. Genet.">
        <title>Whole-genome sequence of a flatfish provides insights into ZW sex chromosome evolution and adaptation to a benthic lifestyle.</title>
        <authorList>
            <person name="Chen S."/>
            <person name="Zhang G."/>
            <person name="Shao C."/>
            <person name="Huang Q."/>
            <person name="Liu G."/>
            <person name="Zhang P."/>
            <person name="Song W."/>
            <person name="An N."/>
            <person name="Chalopin D."/>
            <person name="Volff J.N."/>
            <person name="Hong Y."/>
            <person name="Li Q."/>
            <person name="Sha Z."/>
            <person name="Zhou H."/>
            <person name="Xie M."/>
            <person name="Yu Q."/>
            <person name="Liu Y."/>
            <person name="Xiang H."/>
            <person name="Wang N."/>
            <person name="Wu K."/>
            <person name="Yang C."/>
            <person name="Zhou Q."/>
            <person name="Liao X."/>
            <person name="Yang L."/>
            <person name="Hu Q."/>
            <person name="Zhang J."/>
            <person name="Meng L."/>
            <person name="Jin L."/>
            <person name="Tian Y."/>
            <person name="Lian J."/>
            <person name="Yang J."/>
            <person name="Miao G."/>
            <person name="Liu S."/>
            <person name="Liang Z."/>
            <person name="Yan F."/>
            <person name="Li Y."/>
            <person name="Sun B."/>
            <person name="Zhang H."/>
            <person name="Zhang J."/>
            <person name="Zhu Y."/>
            <person name="Du M."/>
            <person name="Zhao Y."/>
            <person name="Schartl M."/>
            <person name="Tang Q."/>
            <person name="Wang J."/>
        </authorList>
    </citation>
    <scope>NUCLEOTIDE SEQUENCE</scope>
</reference>
<evidence type="ECO:0000256" key="11">
    <source>
        <dbReference type="ARBA" id="ARBA00023303"/>
    </source>
</evidence>
<keyword evidence="7" id="KW-0630">Potassium</keyword>
<feature type="transmembrane region" description="Helical" evidence="14">
    <location>
        <begin position="116"/>
        <end position="138"/>
    </location>
</feature>
<evidence type="ECO:0000256" key="4">
    <source>
        <dbReference type="ARBA" id="ARBA00022538"/>
    </source>
</evidence>
<evidence type="ECO:0000256" key="10">
    <source>
        <dbReference type="ARBA" id="ARBA00023136"/>
    </source>
</evidence>
<dbReference type="Gene3D" id="1.10.287.70">
    <property type="match status" value="1"/>
</dbReference>
<evidence type="ECO:0000256" key="12">
    <source>
        <dbReference type="RuleBase" id="RU003857"/>
    </source>
</evidence>
<dbReference type="KEGG" id="csem:103388493"/>
<dbReference type="GO" id="GO:0022841">
    <property type="term" value="F:potassium ion leak channel activity"/>
    <property type="evidence" value="ECO:0007669"/>
    <property type="project" value="TreeGrafter"/>
</dbReference>
<dbReference type="OrthoDB" id="297496at2759"/>
<dbReference type="OMA" id="PLCLVWI"/>